<evidence type="ECO:0000313" key="5">
    <source>
        <dbReference type="Proteomes" id="UP000276029"/>
    </source>
</evidence>
<dbReference type="InterPro" id="IPR025110">
    <property type="entry name" value="AMP-bd_C"/>
</dbReference>
<dbReference type="PANTHER" id="PTHR43201:SF8">
    <property type="entry name" value="ACYL-COA SYNTHETASE FAMILY MEMBER 3"/>
    <property type="match status" value="1"/>
</dbReference>
<dbReference type="InterPro" id="IPR045851">
    <property type="entry name" value="AMP-bd_C_sf"/>
</dbReference>
<comment type="similarity">
    <text evidence="1">Belongs to the ATP-dependent AMP-binding enzyme family.</text>
</comment>
<evidence type="ECO:0000259" key="2">
    <source>
        <dbReference type="Pfam" id="PF00501"/>
    </source>
</evidence>
<dbReference type="Proteomes" id="UP000276029">
    <property type="component" value="Unassembled WGS sequence"/>
</dbReference>
<dbReference type="PROSITE" id="PS00455">
    <property type="entry name" value="AMP_BINDING"/>
    <property type="match status" value="1"/>
</dbReference>
<accession>A0ABX9SZM2</accession>
<keyword evidence="4" id="KW-0436">Ligase</keyword>
<dbReference type="GO" id="GO:0016874">
    <property type="term" value="F:ligase activity"/>
    <property type="evidence" value="ECO:0007669"/>
    <property type="project" value="UniProtKB-KW"/>
</dbReference>
<keyword evidence="5" id="KW-1185">Reference proteome</keyword>
<protein>
    <submittedName>
        <fullName evidence="4">Acyl-CoA synthetase (AMP-forming)/AMP-acid ligase II</fullName>
    </submittedName>
</protein>
<dbReference type="SUPFAM" id="SSF56801">
    <property type="entry name" value="Acetyl-CoA synthetase-like"/>
    <property type="match status" value="1"/>
</dbReference>
<dbReference type="InterPro" id="IPR020845">
    <property type="entry name" value="AMP-binding_CS"/>
</dbReference>
<proteinExistence type="inferred from homology"/>
<dbReference type="Pfam" id="PF00501">
    <property type="entry name" value="AMP-binding"/>
    <property type="match status" value="1"/>
</dbReference>
<organism evidence="4 5">
    <name type="scientific">Sphingosinicella microcystinivorans</name>
    <dbReference type="NCBI Taxonomy" id="335406"/>
    <lineage>
        <taxon>Bacteria</taxon>
        <taxon>Pseudomonadati</taxon>
        <taxon>Pseudomonadota</taxon>
        <taxon>Alphaproteobacteria</taxon>
        <taxon>Sphingomonadales</taxon>
        <taxon>Sphingosinicellaceae</taxon>
        <taxon>Sphingosinicella</taxon>
    </lineage>
</organism>
<evidence type="ECO:0000256" key="1">
    <source>
        <dbReference type="ARBA" id="ARBA00006432"/>
    </source>
</evidence>
<dbReference type="Gene3D" id="3.30.300.30">
    <property type="match status" value="1"/>
</dbReference>
<feature type="domain" description="AMP-binding enzyme C-terminal" evidence="3">
    <location>
        <begin position="407"/>
        <end position="479"/>
    </location>
</feature>
<reference evidence="4 5" key="1">
    <citation type="submission" date="2018-10" db="EMBL/GenBank/DDBJ databases">
        <title>Genomic Encyclopedia of Type Strains, Phase IV (KMG-IV): sequencing the most valuable type-strain genomes for metagenomic binning, comparative biology and taxonomic classification.</title>
        <authorList>
            <person name="Goeker M."/>
        </authorList>
    </citation>
    <scope>NUCLEOTIDE SEQUENCE [LARGE SCALE GENOMIC DNA]</scope>
    <source>
        <strain evidence="4 5">DSM 19791</strain>
    </source>
</reference>
<evidence type="ECO:0000259" key="3">
    <source>
        <dbReference type="Pfam" id="PF13193"/>
    </source>
</evidence>
<comment type="caution">
    <text evidence="4">The sequence shown here is derived from an EMBL/GenBank/DDBJ whole genome shotgun (WGS) entry which is preliminary data.</text>
</comment>
<evidence type="ECO:0000313" key="4">
    <source>
        <dbReference type="EMBL" id="RKS89288.1"/>
    </source>
</evidence>
<dbReference type="RefSeq" id="WP_121051499.1">
    <property type="nucleotide sequence ID" value="NZ_RBWX01000008.1"/>
</dbReference>
<dbReference type="PANTHER" id="PTHR43201">
    <property type="entry name" value="ACYL-COA SYNTHETASE"/>
    <property type="match status" value="1"/>
</dbReference>
<sequence>MSERFASGNLGDIIRIADVATDGAYVDMASEPPAGRVAALPELATAVAALAGGFAGRFARGTRVAILARNGLAFTQSYLALMQAGLVAVPLSWRMPADTIAFMLSDAACKAVLCDAEFAHLLPDGLPRIDLAGDDFAALGRAAPIAPVVPEAGEECEILYTSGSTGRPKGVALDHHGQMWALKRFLAASGDAMERTIIVAPAYHMNGLFFTTVALALGWRAYSLPGFDPRGFLELAAQERCTMLSGIPTMFAMMARESDLIERLDFSSVKSVLIGSAPLTQPLIVRVKDIFPHAEVRNSYGTTECGPAMFGPHPGGLPRPPLALGFPYPDVEWRLEDGSESEGRLVTRTPAVFARYLNLPDVTASRLSDGWYDTGDIVRRDSDGFFHFVGRADDMFVCGGENIYPGEVEKLIERHPAVLQAAVLPASDPIKGAIPIAFVVAAEGAQCDPEDVKRFTLEHGPAYAHPRAVVLLDALPVGGTHKVDRKALEPLAENAARKLGRG</sequence>
<dbReference type="Pfam" id="PF13193">
    <property type="entry name" value="AMP-binding_C"/>
    <property type="match status" value="1"/>
</dbReference>
<feature type="domain" description="AMP-dependent synthetase/ligase" evidence="2">
    <location>
        <begin position="42"/>
        <end position="357"/>
    </location>
</feature>
<dbReference type="InterPro" id="IPR042099">
    <property type="entry name" value="ANL_N_sf"/>
</dbReference>
<dbReference type="EMBL" id="RBWX01000008">
    <property type="protein sequence ID" value="RKS89288.1"/>
    <property type="molecule type" value="Genomic_DNA"/>
</dbReference>
<name>A0ABX9SZM2_SPHMI</name>
<dbReference type="Gene3D" id="3.40.50.12780">
    <property type="entry name" value="N-terminal domain of ligase-like"/>
    <property type="match status" value="1"/>
</dbReference>
<dbReference type="InterPro" id="IPR000873">
    <property type="entry name" value="AMP-dep_synth/lig_dom"/>
</dbReference>
<gene>
    <name evidence="4" type="ORF">DFR51_2508</name>
</gene>